<dbReference type="Pfam" id="PF00586">
    <property type="entry name" value="AIRS"/>
    <property type="match status" value="1"/>
</dbReference>
<accession>A0ABW9XAX6</accession>
<dbReference type="Gene3D" id="3.30.1330.10">
    <property type="entry name" value="PurM-like, N-terminal domain"/>
    <property type="match status" value="1"/>
</dbReference>
<dbReference type="InterPro" id="IPR010918">
    <property type="entry name" value="PurM-like_C_dom"/>
</dbReference>
<dbReference type="CDD" id="cd02194">
    <property type="entry name" value="ThiL"/>
    <property type="match status" value="1"/>
</dbReference>
<dbReference type="PANTHER" id="PTHR30270">
    <property type="entry name" value="THIAMINE-MONOPHOSPHATE KINASE"/>
    <property type="match status" value="1"/>
</dbReference>
<comment type="miscellaneous">
    <text evidence="2">Reaction mechanism of ThiL seems to utilize a direct, inline transfer of the gamma-phosphate of ATP to TMP rather than a phosphorylated enzyme intermediate.</text>
</comment>
<keyword evidence="2 5" id="KW-0418">Kinase</keyword>
<dbReference type="Pfam" id="PF02769">
    <property type="entry name" value="AIRS_C"/>
    <property type="match status" value="1"/>
</dbReference>
<comment type="caution">
    <text evidence="2">Lacks conserved residue(s) required for the propagation of feature annotation.</text>
</comment>
<feature type="binding site" evidence="2">
    <location>
        <position position="70"/>
    </location>
    <ligand>
        <name>Mg(2+)</name>
        <dbReference type="ChEBI" id="CHEBI:18420"/>
        <label>3</label>
    </ligand>
</feature>
<dbReference type="GO" id="GO:0009030">
    <property type="term" value="F:thiamine-phosphate kinase activity"/>
    <property type="evidence" value="ECO:0007669"/>
    <property type="project" value="UniProtKB-EC"/>
</dbReference>
<protein>
    <recommendedName>
        <fullName evidence="2">Thiamine-monophosphate kinase</fullName>
        <shortName evidence="2">TMP kinase</shortName>
        <shortName evidence="2">Thiamine-phosphate kinase</shortName>
        <ecNumber evidence="2">2.7.4.16</ecNumber>
    </recommendedName>
</protein>
<dbReference type="Gene3D" id="3.90.650.10">
    <property type="entry name" value="PurM-like C-terminal domain"/>
    <property type="match status" value="1"/>
</dbReference>
<comment type="catalytic activity">
    <reaction evidence="2">
        <text>thiamine phosphate + ATP = thiamine diphosphate + ADP</text>
        <dbReference type="Rhea" id="RHEA:15913"/>
        <dbReference type="ChEBI" id="CHEBI:30616"/>
        <dbReference type="ChEBI" id="CHEBI:37575"/>
        <dbReference type="ChEBI" id="CHEBI:58937"/>
        <dbReference type="ChEBI" id="CHEBI:456216"/>
        <dbReference type="EC" id="2.7.4.16"/>
    </reaction>
</comment>
<dbReference type="InterPro" id="IPR006283">
    <property type="entry name" value="ThiL-like"/>
</dbReference>
<comment type="pathway">
    <text evidence="2">Cofactor biosynthesis; thiamine diphosphate biosynthesis; thiamine diphosphate from thiamine phosphate: step 1/1.</text>
</comment>
<feature type="binding site" evidence="2">
    <location>
        <position position="113"/>
    </location>
    <ligand>
        <name>Mg(2+)</name>
        <dbReference type="ChEBI" id="CHEBI:18420"/>
        <label>1</label>
    </ligand>
</feature>
<feature type="binding site" evidence="2">
    <location>
        <position position="42"/>
    </location>
    <ligand>
        <name>Mg(2+)</name>
        <dbReference type="ChEBI" id="CHEBI:18420"/>
        <label>1</label>
    </ligand>
</feature>
<gene>
    <name evidence="2 5" type="primary">thiL</name>
    <name evidence="5" type="ORF">GTZ99_03730</name>
</gene>
<feature type="binding site" evidence="2">
    <location>
        <position position="26"/>
    </location>
    <ligand>
        <name>Mg(2+)</name>
        <dbReference type="ChEBI" id="CHEBI:18420"/>
        <label>4</label>
    </ligand>
</feature>
<evidence type="ECO:0000313" key="6">
    <source>
        <dbReference type="Proteomes" id="UP000753724"/>
    </source>
</evidence>
<feature type="binding site" evidence="2">
    <location>
        <position position="40"/>
    </location>
    <ligand>
        <name>Mg(2+)</name>
        <dbReference type="ChEBI" id="CHEBI:18420"/>
        <label>4</label>
    </ligand>
</feature>
<feature type="binding site" evidence="2">
    <location>
        <position position="49"/>
    </location>
    <ligand>
        <name>substrate</name>
    </ligand>
</feature>
<feature type="binding site" evidence="2">
    <location>
        <position position="26"/>
    </location>
    <ligand>
        <name>Mg(2+)</name>
        <dbReference type="ChEBI" id="CHEBI:18420"/>
        <label>3</label>
    </ligand>
</feature>
<feature type="binding site" evidence="2">
    <location>
        <position position="202"/>
    </location>
    <ligand>
        <name>ATP</name>
        <dbReference type="ChEBI" id="CHEBI:30616"/>
    </ligand>
</feature>
<dbReference type="SUPFAM" id="SSF55326">
    <property type="entry name" value="PurM N-terminal domain-like"/>
    <property type="match status" value="1"/>
</dbReference>
<dbReference type="EC" id="2.7.4.16" evidence="2"/>
<feature type="binding site" evidence="2">
    <location>
        <position position="244"/>
    </location>
    <ligand>
        <name>substrate</name>
    </ligand>
</feature>
<comment type="caution">
    <text evidence="5">The sequence shown here is derived from an EMBL/GenBank/DDBJ whole genome shotgun (WGS) entry which is preliminary data.</text>
</comment>
<feature type="binding site" evidence="2">
    <location>
        <position position="200"/>
    </location>
    <ligand>
        <name>Mg(2+)</name>
        <dbReference type="ChEBI" id="CHEBI:18420"/>
        <label>3</label>
    </ligand>
</feature>
<feature type="domain" description="PurM-like N-terminal" evidence="3">
    <location>
        <begin position="25"/>
        <end position="132"/>
    </location>
</feature>
<comment type="similarity">
    <text evidence="2">Belongs to the thiamine-monophosphate kinase family.</text>
</comment>
<dbReference type="HAMAP" id="MF_02128">
    <property type="entry name" value="TMP_kinase"/>
    <property type="match status" value="1"/>
</dbReference>
<feature type="binding site" evidence="2">
    <location>
        <begin position="112"/>
        <end position="113"/>
    </location>
    <ligand>
        <name>ATP</name>
        <dbReference type="ChEBI" id="CHEBI:30616"/>
    </ligand>
</feature>
<feature type="domain" description="PurM-like C-terminal" evidence="4">
    <location>
        <begin position="147"/>
        <end position="256"/>
    </location>
</feature>
<feature type="binding site" evidence="2">
    <location>
        <position position="291"/>
    </location>
    <ligand>
        <name>substrate</name>
    </ligand>
</feature>
<evidence type="ECO:0000313" key="5">
    <source>
        <dbReference type="EMBL" id="NBC35662.1"/>
    </source>
</evidence>
<feature type="binding site" evidence="2">
    <location>
        <position position="141"/>
    </location>
    <ligand>
        <name>ATP</name>
        <dbReference type="ChEBI" id="CHEBI:30616"/>
    </ligand>
</feature>
<feature type="binding site" evidence="2">
    <location>
        <position position="70"/>
    </location>
    <ligand>
        <name>Mg(2+)</name>
        <dbReference type="ChEBI" id="CHEBI:18420"/>
        <label>2</label>
    </ligand>
</feature>
<dbReference type="RefSeq" id="WP_161716910.1">
    <property type="nucleotide sequence ID" value="NZ_JAAAPO010000001.1"/>
</dbReference>
<dbReference type="InterPro" id="IPR036676">
    <property type="entry name" value="PurM-like_C_sf"/>
</dbReference>
<keyword evidence="2" id="KW-0479">Metal-binding</keyword>
<dbReference type="InterPro" id="IPR036921">
    <property type="entry name" value="PurM-like_N_sf"/>
</dbReference>
<keyword evidence="2 5" id="KW-0808">Transferase</keyword>
<keyword evidence="1 2" id="KW-0784">Thiamine biosynthesis</keyword>
<dbReference type="Proteomes" id="UP000753724">
    <property type="component" value="Unassembled WGS sequence"/>
</dbReference>
<evidence type="ECO:0000256" key="2">
    <source>
        <dbReference type="HAMAP-Rule" id="MF_02128"/>
    </source>
</evidence>
<keyword evidence="2" id="KW-0460">Magnesium</keyword>
<keyword evidence="2" id="KW-0547">Nucleotide-binding</keyword>
<comment type="function">
    <text evidence="2">Catalyzes the ATP-dependent phosphorylation of thiamine-monophosphate (TMP) to form thiamine-pyrophosphate (TPP), the active form of vitamin B1.</text>
</comment>
<dbReference type="EMBL" id="JAAAPO010000001">
    <property type="protein sequence ID" value="NBC35662.1"/>
    <property type="molecule type" value="Genomic_DNA"/>
</dbReference>
<proteinExistence type="inferred from homology"/>
<dbReference type="PIRSF" id="PIRSF005303">
    <property type="entry name" value="Thiam_monoph_kin"/>
    <property type="match status" value="1"/>
</dbReference>
<reference evidence="6" key="1">
    <citation type="submission" date="2020-01" db="EMBL/GenBank/DDBJ databases">
        <title>Sphingomonas sp. strain CSW-10.</title>
        <authorList>
            <person name="Chen W.-M."/>
        </authorList>
    </citation>
    <scope>NUCLEOTIDE SEQUENCE [LARGE SCALE GENOMIC DNA]</scope>
    <source>
        <strain evidence="6">FSY-8</strain>
    </source>
</reference>
<keyword evidence="6" id="KW-1185">Reference proteome</keyword>
<evidence type="ECO:0000259" key="4">
    <source>
        <dbReference type="Pfam" id="PF02769"/>
    </source>
</evidence>
<feature type="binding site" evidence="2">
    <location>
        <position position="203"/>
    </location>
    <ligand>
        <name>Mg(2+)</name>
        <dbReference type="ChEBI" id="CHEBI:18420"/>
        <label>5</label>
    </ligand>
</feature>
<organism evidence="5 6">
    <name type="scientific">Novosphingobium ovatum</name>
    <dbReference type="NCBI Taxonomy" id="1908523"/>
    <lineage>
        <taxon>Bacteria</taxon>
        <taxon>Pseudomonadati</taxon>
        <taxon>Pseudomonadota</taxon>
        <taxon>Alphaproteobacteria</taxon>
        <taxon>Sphingomonadales</taxon>
        <taxon>Sphingomonadaceae</taxon>
        <taxon>Novosphingobium</taxon>
    </lineage>
</organism>
<feature type="binding site" evidence="2">
    <location>
        <position position="70"/>
    </location>
    <ligand>
        <name>Mg(2+)</name>
        <dbReference type="ChEBI" id="CHEBI:18420"/>
        <label>4</label>
    </ligand>
</feature>
<keyword evidence="2" id="KW-0067">ATP-binding</keyword>
<dbReference type="PANTHER" id="PTHR30270:SF0">
    <property type="entry name" value="THIAMINE-MONOPHOSPHATE KINASE"/>
    <property type="match status" value="1"/>
</dbReference>
<feature type="binding site" evidence="2">
    <location>
        <position position="42"/>
    </location>
    <ligand>
        <name>Mg(2+)</name>
        <dbReference type="ChEBI" id="CHEBI:18420"/>
        <label>2</label>
    </ligand>
</feature>
<evidence type="ECO:0000256" key="1">
    <source>
        <dbReference type="ARBA" id="ARBA00022977"/>
    </source>
</evidence>
<sequence length="294" mass="29695">MSAELDFIAALRALAGDPAARGLRDDCAVLPFGGQTLVLTHDTIVAGVHFLPDMDPADIAWRLVATNISDLAAKGAAPVGVLLAYQLNGAEARFLEGLRAALAEYGAPLLGGDTVGMPDGAAQTLGLTAIGRATHTPVPGRDGAALGDILYITGPVGGAMIGLEALRGGDNGAASAAYRRPQAQLAAGIALAPHVGAMMDVSDGVLLDAARMATASRVTIAIDSAAVPIAAPEPRRAEALRWGDDYHLLFTAAPDVVLPVHAHAIGRVIAAGKAPILLDGAPLSLGDDLGFAHG</sequence>
<name>A0ABW9XAX6_9SPHN</name>
<evidence type="ECO:0000259" key="3">
    <source>
        <dbReference type="Pfam" id="PF00586"/>
    </source>
</evidence>
<dbReference type="InterPro" id="IPR016188">
    <property type="entry name" value="PurM-like_N"/>
</dbReference>
<dbReference type="SUPFAM" id="SSF56042">
    <property type="entry name" value="PurM C-terminal domain-like"/>
    <property type="match status" value="1"/>
</dbReference>
<dbReference type="NCBIfam" id="TIGR01379">
    <property type="entry name" value="thiL"/>
    <property type="match status" value="1"/>
</dbReference>